<dbReference type="EMBL" id="JBHUNP010000001">
    <property type="protein sequence ID" value="MFD2648841.1"/>
    <property type="molecule type" value="Genomic_DNA"/>
</dbReference>
<name>A0ABW5QMZ6_9HYPH</name>
<gene>
    <name evidence="1" type="ORF">ACFSX5_13710</name>
</gene>
<accession>A0ABW5QMZ6</accession>
<comment type="caution">
    <text evidence="1">The sequence shown here is derived from an EMBL/GenBank/DDBJ whole genome shotgun (WGS) entry which is preliminary data.</text>
</comment>
<sequence length="69" mass="7560">MGTGNEVELAALVEKLSTDELPSAAARLFRKWCESRGDATHDAVRDFLGAVTAEQDGEVRLHLDHLLAR</sequence>
<dbReference type="RefSeq" id="WP_386834167.1">
    <property type="nucleotide sequence ID" value="NZ_JBHUNP010000001.1"/>
</dbReference>
<keyword evidence="2" id="KW-1185">Reference proteome</keyword>
<evidence type="ECO:0000313" key="2">
    <source>
        <dbReference type="Proteomes" id="UP001597521"/>
    </source>
</evidence>
<protein>
    <submittedName>
        <fullName evidence="1">Uncharacterized protein</fullName>
    </submittedName>
</protein>
<reference evidence="2" key="1">
    <citation type="journal article" date="2019" name="Int. J. Syst. Evol. Microbiol.">
        <title>The Global Catalogue of Microorganisms (GCM) 10K type strain sequencing project: providing services to taxonomists for standard genome sequencing and annotation.</title>
        <authorList>
            <consortium name="The Broad Institute Genomics Platform"/>
            <consortium name="The Broad Institute Genome Sequencing Center for Infectious Disease"/>
            <person name="Wu L."/>
            <person name="Ma J."/>
        </authorList>
    </citation>
    <scope>NUCLEOTIDE SEQUENCE [LARGE SCALE GENOMIC DNA]</scope>
    <source>
        <strain evidence="2">CCM 7427</strain>
    </source>
</reference>
<organism evidence="1 2">
    <name type="scientific">Devosia albogilva</name>
    <dbReference type="NCBI Taxonomy" id="429726"/>
    <lineage>
        <taxon>Bacteria</taxon>
        <taxon>Pseudomonadati</taxon>
        <taxon>Pseudomonadota</taxon>
        <taxon>Alphaproteobacteria</taxon>
        <taxon>Hyphomicrobiales</taxon>
        <taxon>Devosiaceae</taxon>
        <taxon>Devosia</taxon>
    </lineage>
</organism>
<dbReference type="Proteomes" id="UP001597521">
    <property type="component" value="Unassembled WGS sequence"/>
</dbReference>
<evidence type="ECO:0000313" key="1">
    <source>
        <dbReference type="EMBL" id="MFD2648841.1"/>
    </source>
</evidence>
<proteinExistence type="predicted"/>